<evidence type="ECO:0000259" key="4">
    <source>
        <dbReference type="Pfam" id="PF00588"/>
    </source>
</evidence>
<sequence>MRLNGSKRRSRCVDQDVSKPCKKRELAFRISSKLSALAKVGYEAAKSKTDELMRGYFAIGAEGLSKRMNLGTLMRSAHAFGANFFFTVDADQKLRKAPPSDTSKSPGHLPVFTWDSVDTMDLPRGCQLVGIELTDESIELPSFGHPLQAAYVLGPERGSLSPQMLERCDHVVKIPTKFCINVAMAGAIVMYDRHRALGRYADRSITAGGPKIERPKHVSGGPVMRTGRKVPGT</sequence>
<dbReference type="Proteomes" id="UP000004848">
    <property type="component" value="Unassembled WGS sequence"/>
</dbReference>
<gene>
    <name evidence="5" type="ORF">SIAM614_25332</name>
</gene>
<dbReference type="Pfam" id="PF00588">
    <property type="entry name" value="SpoU_methylase"/>
    <property type="match status" value="1"/>
</dbReference>
<dbReference type="CDD" id="cd18098">
    <property type="entry name" value="SpoU-like"/>
    <property type="match status" value="1"/>
</dbReference>
<dbReference type="InterPro" id="IPR029028">
    <property type="entry name" value="Alpha/beta_knot_MTases"/>
</dbReference>
<dbReference type="GO" id="GO:0008173">
    <property type="term" value="F:RNA methyltransferase activity"/>
    <property type="evidence" value="ECO:0007669"/>
    <property type="project" value="InterPro"/>
</dbReference>
<evidence type="ECO:0000313" key="6">
    <source>
        <dbReference type="Proteomes" id="UP000004848"/>
    </source>
</evidence>
<dbReference type="GO" id="GO:0006396">
    <property type="term" value="P:RNA processing"/>
    <property type="evidence" value="ECO:0007669"/>
    <property type="project" value="InterPro"/>
</dbReference>
<dbReference type="GO" id="GO:0032259">
    <property type="term" value="P:methylation"/>
    <property type="evidence" value="ECO:0007669"/>
    <property type="project" value="UniProtKB-KW"/>
</dbReference>
<proteinExistence type="predicted"/>
<dbReference type="eggNOG" id="COG0566">
    <property type="taxonomic scope" value="Bacteria"/>
</dbReference>
<dbReference type="PANTHER" id="PTHR43191">
    <property type="entry name" value="RRNA METHYLTRANSFERASE 3"/>
    <property type="match status" value="1"/>
</dbReference>
<keyword evidence="2 5" id="KW-0808">Transferase</keyword>
<evidence type="ECO:0000313" key="5">
    <source>
        <dbReference type="EMBL" id="EAV42004.1"/>
    </source>
</evidence>
<protein>
    <submittedName>
        <fullName evidence="5">tRNA/rRNA methyltransferase (SpoU)</fullName>
    </submittedName>
</protein>
<reference evidence="5 6" key="1">
    <citation type="submission" date="2006-05" db="EMBL/GenBank/DDBJ databases">
        <authorList>
            <person name="King G."/>
            <person name="Ferriera S."/>
            <person name="Johnson J."/>
            <person name="Kravitz S."/>
            <person name="Beeson K."/>
            <person name="Sutton G."/>
            <person name="Rogers Y.-H."/>
            <person name="Friedman R."/>
            <person name="Frazier M."/>
            <person name="Venter J.C."/>
        </authorList>
    </citation>
    <scope>NUCLEOTIDE SEQUENCE [LARGE SCALE GENOMIC DNA]</scope>
    <source>
        <strain evidence="6">ATCC 25650 / DSM 13394 / JCM 20685 / NBRC 16684 / NCIMB 2208 / IAM 12614 / B1</strain>
    </source>
</reference>
<evidence type="ECO:0000256" key="2">
    <source>
        <dbReference type="ARBA" id="ARBA00022679"/>
    </source>
</evidence>
<dbReference type="GO" id="GO:0003723">
    <property type="term" value="F:RNA binding"/>
    <property type="evidence" value="ECO:0007669"/>
    <property type="project" value="InterPro"/>
</dbReference>
<comment type="caution">
    <text evidence="5">The sequence shown here is derived from an EMBL/GenBank/DDBJ whole genome shotgun (WGS) entry which is preliminary data.</text>
</comment>
<dbReference type="SUPFAM" id="SSF75217">
    <property type="entry name" value="alpha/beta knot"/>
    <property type="match status" value="1"/>
</dbReference>
<name>A0NZ03_ROSAI</name>
<accession>A0NZ03</accession>
<keyword evidence="1 5" id="KW-0489">Methyltransferase</keyword>
<evidence type="ECO:0000256" key="3">
    <source>
        <dbReference type="SAM" id="MobiDB-lite"/>
    </source>
</evidence>
<dbReference type="EMBL" id="AAUW01000017">
    <property type="protein sequence ID" value="EAV42004.1"/>
    <property type="molecule type" value="Genomic_DNA"/>
</dbReference>
<organism evidence="5 6">
    <name type="scientific">Roseibium aggregatum (strain ATCC 25650 / DSM 13394 / JCM 20685 / NBRC 16684 / NCIMB 2208 / IAM 12614 / B1)</name>
    <name type="common">Stappia aggregata</name>
    <dbReference type="NCBI Taxonomy" id="384765"/>
    <lineage>
        <taxon>Bacteria</taxon>
        <taxon>Pseudomonadati</taxon>
        <taxon>Pseudomonadota</taxon>
        <taxon>Alphaproteobacteria</taxon>
        <taxon>Hyphomicrobiales</taxon>
        <taxon>Stappiaceae</taxon>
        <taxon>Roseibium</taxon>
    </lineage>
</organism>
<dbReference type="AlphaFoldDB" id="A0NZ03"/>
<dbReference type="InterPro" id="IPR029026">
    <property type="entry name" value="tRNA_m1G_MTases_N"/>
</dbReference>
<dbReference type="InterPro" id="IPR051259">
    <property type="entry name" value="rRNA_Methyltransferase"/>
</dbReference>
<feature type="domain" description="tRNA/rRNA methyltransferase SpoU type" evidence="4">
    <location>
        <begin position="59"/>
        <end position="191"/>
    </location>
</feature>
<dbReference type="PANTHER" id="PTHR43191:SF2">
    <property type="entry name" value="RRNA METHYLTRANSFERASE 3, MITOCHONDRIAL"/>
    <property type="match status" value="1"/>
</dbReference>
<evidence type="ECO:0000256" key="1">
    <source>
        <dbReference type="ARBA" id="ARBA00022603"/>
    </source>
</evidence>
<feature type="region of interest" description="Disordered" evidence="3">
    <location>
        <begin position="208"/>
        <end position="233"/>
    </location>
</feature>
<dbReference type="Gene3D" id="3.40.1280.10">
    <property type="match status" value="1"/>
</dbReference>
<dbReference type="InterPro" id="IPR001537">
    <property type="entry name" value="SpoU_MeTrfase"/>
</dbReference>